<dbReference type="RefSeq" id="WP_048193597.1">
    <property type="nucleotide sequence ID" value="NZ_CAAGSM010000002.1"/>
</dbReference>
<dbReference type="PROSITE" id="PS50206">
    <property type="entry name" value="RHODANESE_3"/>
    <property type="match status" value="2"/>
</dbReference>
<sequence>MIVQQIFTSGIAHSSYLLGGNNTCAVIDPGRDIDVYMDAAAQMGWKITHVLETHLHADFISGHMEIQNKTGASIVFPRSANCKFDAMEVSEGDSFEIEDMIIEVLETPGHTPEHVSYVVTDSSRGEVPVCVFCGDTLFVGDIGRPDLFPGKAEELASKLYDTLHGKLLDLPDFCEVYPAHGAGSLCGRSMAAKRSTTIGYERLYNYALNIGDRKSFIRSLTEDMPATPAHFNRCSDVNRAGPELVEDLPPLKAIPSEEFLELLDDPDNIVLDIRCYEAFGGRHIPGAYSIDLNSNFATFSGWLLPPDKNILLIVDSPERATEAAIWLHRVGLDRIVGFLDGGMHSWSMAGLPTEHLCQVSSLELDNMVRDDEDFVLVDVRAVSEFSGGHIQHAINIPVHELRDSYKELDPDAKTVVICGSGQRSSMGASILQQKGFSDVHNVSGGMTGYNVAGFGPDCPLCALPWLSSGKEKKDG</sequence>
<dbReference type="SUPFAM" id="SSF56281">
    <property type="entry name" value="Metallo-hydrolase/oxidoreductase"/>
    <property type="match status" value="1"/>
</dbReference>
<dbReference type="FunFam" id="3.40.250.10:FF:000049">
    <property type="entry name" value="Phage shock protein E"/>
    <property type="match status" value="1"/>
</dbReference>
<dbReference type="Proteomes" id="UP000029859">
    <property type="component" value="Unassembled WGS sequence"/>
</dbReference>
<comment type="caution">
    <text evidence="3">The sequence shown here is derived from an EMBL/GenBank/DDBJ whole genome shotgun (WGS) entry which is preliminary data.</text>
</comment>
<dbReference type="PANTHER" id="PTHR43084:SF1">
    <property type="entry name" value="PERSULFIDE DIOXYGENASE ETHE1, MITOCHONDRIAL"/>
    <property type="match status" value="1"/>
</dbReference>
<feature type="domain" description="Rhodanese" evidence="2">
    <location>
        <begin position="370"/>
        <end position="451"/>
    </location>
</feature>
<dbReference type="GO" id="GO:0006749">
    <property type="term" value="P:glutathione metabolic process"/>
    <property type="evidence" value="ECO:0007669"/>
    <property type="project" value="InterPro"/>
</dbReference>
<dbReference type="GO" id="GO:0070813">
    <property type="term" value="P:hydrogen sulfide metabolic process"/>
    <property type="evidence" value="ECO:0007669"/>
    <property type="project" value="TreeGrafter"/>
</dbReference>
<dbReference type="InterPro" id="IPR051682">
    <property type="entry name" value="Mito_Persulfide_Diox"/>
</dbReference>
<organism evidence="3 4">
    <name type="scientific">Methanococcoides methylutens</name>
    <dbReference type="NCBI Taxonomy" id="2226"/>
    <lineage>
        <taxon>Archaea</taxon>
        <taxon>Methanobacteriati</taxon>
        <taxon>Methanobacteriota</taxon>
        <taxon>Stenosarchaea group</taxon>
        <taxon>Methanomicrobia</taxon>
        <taxon>Methanosarcinales</taxon>
        <taxon>Methanosarcinaceae</taxon>
        <taxon>Methanococcoides</taxon>
    </lineage>
</organism>
<evidence type="ECO:0000259" key="2">
    <source>
        <dbReference type="PROSITE" id="PS50206"/>
    </source>
</evidence>
<dbReference type="CDD" id="cd07724">
    <property type="entry name" value="POD-like_MBL-fold"/>
    <property type="match status" value="1"/>
</dbReference>
<dbReference type="InterPro" id="IPR036866">
    <property type="entry name" value="RibonucZ/Hydroxyglut_hydro"/>
</dbReference>
<proteinExistence type="predicted"/>
<dbReference type="Gene3D" id="3.40.250.10">
    <property type="entry name" value="Rhodanese-like domain"/>
    <property type="match status" value="2"/>
</dbReference>
<feature type="domain" description="Rhodanese" evidence="2">
    <location>
        <begin position="264"/>
        <end position="355"/>
    </location>
</feature>
<dbReference type="PANTHER" id="PTHR43084">
    <property type="entry name" value="PERSULFIDE DIOXYGENASE ETHE1"/>
    <property type="match status" value="1"/>
</dbReference>
<dbReference type="InterPro" id="IPR001279">
    <property type="entry name" value="Metallo-B-lactamas"/>
</dbReference>
<keyword evidence="4" id="KW-1185">Reference proteome</keyword>
<dbReference type="GO" id="GO:0050313">
    <property type="term" value="F:sulfur dioxygenase activity"/>
    <property type="evidence" value="ECO:0007669"/>
    <property type="project" value="InterPro"/>
</dbReference>
<dbReference type="CDD" id="cd00158">
    <property type="entry name" value="RHOD"/>
    <property type="match status" value="2"/>
</dbReference>
<dbReference type="InterPro" id="IPR001763">
    <property type="entry name" value="Rhodanese-like_dom"/>
</dbReference>
<evidence type="ECO:0000313" key="4">
    <source>
        <dbReference type="Proteomes" id="UP000029859"/>
    </source>
</evidence>
<name>A0A099T1Z8_METMT</name>
<dbReference type="AlphaFoldDB" id="A0A099T1Z8"/>
<accession>A0A099T1Z8</accession>
<dbReference type="Pfam" id="PF00581">
    <property type="entry name" value="Rhodanese"/>
    <property type="match status" value="2"/>
</dbReference>
<gene>
    <name evidence="3" type="ORF">LI82_03925</name>
</gene>
<dbReference type="Pfam" id="PF00753">
    <property type="entry name" value="Lactamase_B"/>
    <property type="match status" value="1"/>
</dbReference>
<keyword evidence="1" id="KW-0479">Metal-binding</keyword>
<dbReference type="EMBL" id="JRHO01000009">
    <property type="protein sequence ID" value="KGK99185.1"/>
    <property type="molecule type" value="Genomic_DNA"/>
</dbReference>
<evidence type="ECO:0000313" key="3">
    <source>
        <dbReference type="EMBL" id="KGK99185.1"/>
    </source>
</evidence>
<dbReference type="SMART" id="SM00849">
    <property type="entry name" value="Lactamase_B"/>
    <property type="match status" value="1"/>
</dbReference>
<protein>
    <submittedName>
        <fullName evidence="3">Beta-lactamase</fullName>
    </submittedName>
</protein>
<reference evidence="3 4" key="1">
    <citation type="submission" date="2014-09" db="EMBL/GenBank/DDBJ databases">
        <title>Draft genome sequence of an obligately methylotrophic methanogen, Methanococcoides methylutens, isolated from marine sediment.</title>
        <authorList>
            <person name="Guan Y."/>
            <person name="Ngugi D.K."/>
            <person name="Blom J."/>
            <person name="Ali S."/>
            <person name="Ferry J.G."/>
            <person name="Stingl U."/>
        </authorList>
    </citation>
    <scope>NUCLEOTIDE SEQUENCE [LARGE SCALE GENOMIC DNA]</scope>
    <source>
        <strain evidence="3 4">DSM 2657</strain>
    </source>
</reference>
<dbReference type="InterPro" id="IPR044528">
    <property type="entry name" value="POD-like_MBL-fold"/>
</dbReference>
<dbReference type="SUPFAM" id="SSF52821">
    <property type="entry name" value="Rhodanese/Cell cycle control phosphatase"/>
    <property type="match status" value="2"/>
</dbReference>
<dbReference type="FunFam" id="3.60.15.10:FF:000030">
    <property type="entry name" value="Metallo-beta-lactamase family protein"/>
    <property type="match status" value="1"/>
</dbReference>
<dbReference type="InterPro" id="IPR036873">
    <property type="entry name" value="Rhodanese-like_dom_sf"/>
</dbReference>
<evidence type="ECO:0000256" key="1">
    <source>
        <dbReference type="ARBA" id="ARBA00022723"/>
    </source>
</evidence>
<dbReference type="Gene3D" id="3.60.15.10">
    <property type="entry name" value="Ribonuclease Z/Hydroxyacylglutathione hydrolase-like"/>
    <property type="match status" value="1"/>
</dbReference>
<dbReference type="SMART" id="SM00450">
    <property type="entry name" value="RHOD"/>
    <property type="match status" value="2"/>
</dbReference>
<dbReference type="GO" id="GO:0046872">
    <property type="term" value="F:metal ion binding"/>
    <property type="evidence" value="ECO:0007669"/>
    <property type="project" value="UniProtKB-KW"/>
</dbReference>